<evidence type="ECO:0000313" key="1">
    <source>
        <dbReference type="RefSeq" id="XP_028155728.1"/>
    </source>
</evidence>
<reference evidence="1" key="1">
    <citation type="submission" date="2025-08" db="UniProtKB">
        <authorList>
            <consortium name="RefSeq"/>
        </authorList>
    </citation>
    <scope>IDENTIFICATION</scope>
</reference>
<dbReference type="InterPro" id="IPR036691">
    <property type="entry name" value="Endo/exonu/phosph_ase_sf"/>
</dbReference>
<dbReference type="InParanoid" id="A0A6P7HDP4"/>
<sequence>MSKLDLILDVLVSEGKAIILTGDFNIDFKSNSLSKQNLVNVLDSYGLTVTVNDYTRVTATSKTQIDYIATNINHQQKTMVVEGFISDHRAQLFQCSINTDNDAYIFIRSYSERNINRFVQTLESTNWSEVFNTISAEDKSLAFLNTIQNYFRSHFPLLKCKPKKCTRSNWFTQELYNLRDQLKLLETICQQNSNLRPVHHLAKREYSIKLKAAKSSHFMRQLNESSNKMKCIWHLVNLTVGKQNNSKVPSDDNNNLADKFNHHFVEMAPKLLAALDPTKIGGFTSASKNRNSCSMFLYPTNPQEITSIVGSFKSKHSCGFDQISPKLLKQCIHAFADPLTDICNASFQQGIFPSMFKLSIVISLFKSGDKDDLNNYRPISLLSVFSKDN</sequence>
<name>A0A6P7HDP4_DIAVI</name>
<organism evidence="1">
    <name type="scientific">Diabrotica virgifera virgifera</name>
    <name type="common">western corn rootworm</name>
    <dbReference type="NCBI Taxonomy" id="50390"/>
    <lineage>
        <taxon>Eukaryota</taxon>
        <taxon>Metazoa</taxon>
        <taxon>Ecdysozoa</taxon>
        <taxon>Arthropoda</taxon>
        <taxon>Hexapoda</taxon>
        <taxon>Insecta</taxon>
        <taxon>Pterygota</taxon>
        <taxon>Neoptera</taxon>
        <taxon>Endopterygota</taxon>
        <taxon>Coleoptera</taxon>
        <taxon>Polyphaga</taxon>
        <taxon>Cucujiformia</taxon>
        <taxon>Chrysomeloidea</taxon>
        <taxon>Chrysomelidae</taxon>
        <taxon>Galerucinae</taxon>
        <taxon>Diabroticina</taxon>
        <taxon>Diabroticites</taxon>
        <taxon>Diabrotica</taxon>
    </lineage>
</organism>
<proteinExistence type="predicted"/>
<dbReference type="Gene3D" id="3.60.10.10">
    <property type="entry name" value="Endonuclease/exonuclease/phosphatase"/>
    <property type="match status" value="1"/>
</dbReference>
<dbReference type="RefSeq" id="XP_028155728.1">
    <property type="nucleotide sequence ID" value="XM_028299927.1"/>
</dbReference>
<gene>
    <name evidence="1" type="primary">LOC114349522</name>
</gene>
<accession>A0A6P7HDP4</accession>
<dbReference type="PANTHER" id="PTHR47510">
    <property type="entry name" value="REVERSE TRANSCRIPTASE DOMAIN-CONTAINING PROTEIN"/>
    <property type="match status" value="1"/>
</dbReference>
<dbReference type="SUPFAM" id="SSF56219">
    <property type="entry name" value="DNase I-like"/>
    <property type="match status" value="1"/>
</dbReference>
<dbReference type="PANTHER" id="PTHR47510:SF3">
    <property type="entry name" value="ENDO_EXONUCLEASE_PHOSPHATASE DOMAIN-CONTAINING PROTEIN"/>
    <property type="match status" value="1"/>
</dbReference>
<protein>
    <submittedName>
        <fullName evidence="1">Uncharacterized protein LOC114349522</fullName>
    </submittedName>
</protein>
<dbReference type="AlphaFoldDB" id="A0A6P7HDP4"/>